<proteinExistence type="predicted"/>
<dbReference type="EMBL" id="FQNC01000048">
    <property type="protein sequence ID" value="SGY78714.1"/>
    <property type="molecule type" value="Genomic_DNA"/>
</dbReference>
<organism evidence="1 2">
    <name type="scientific">Microbotryum silenes-dioicae</name>
    <dbReference type="NCBI Taxonomy" id="796604"/>
    <lineage>
        <taxon>Eukaryota</taxon>
        <taxon>Fungi</taxon>
        <taxon>Dikarya</taxon>
        <taxon>Basidiomycota</taxon>
        <taxon>Pucciniomycotina</taxon>
        <taxon>Microbotryomycetes</taxon>
        <taxon>Microbotryales</taxon>
        <taxon>Microbotryaceae</taxon>
        <taxon>Microbotryum</taxon>
    </lineage>
</organism>
<evidence type="ECO:0000313" key="2">
    <source>
        <dbReference type="Proteomes" id="UP000249464"/>
    </source>
</evidence>
<dbReference type="AlphaFoldDB" id="A0A2X0MEZ1"/>
<accession>A0A2X0MEZ1</accession>
<keyword evidence="2" id="KW-1185">Reference proteome</keyword>
<dbReference type="Proteomes" id="UP000249464">
    <property type="component" value="Unassembled WGS sequence"/>
</dbReference>
<protein>
    <submittedName>
        <fullName evidence="1">BQ5605_C008g04922 protein</fullName>
    </submittedName>
</protein>
<evidence type="ECO:0000313" key="1">
    <source>
        <dbReference type="EMBL" id="SGY78714.1"/>
    </source>
</evidence>
<name>A0A2X0MEZ1_9BASI</name>
<sequence>MKHTKFVQHVRCIDAGVITDLTRDHFEGLCEGGDDELLFTLDRARRVAQRTGMTVEKHGLQLTSVAPPPATTWLFLIALLTIMMASCKLLSTSEMNCSAPPLNNNVHVWALTQPSKRLNLSPPICFSSNLSHVPRCSGRISEHVDWIEPPTAETTRFKSSTATRPAQKMSRSAKNCVARSPIGKRERITWAPVLCRASSLA</sequence>
<gene>
    <name evidence="1" type="primary">BQ5605_C008g04922</name>
    <name evidence="1" type="ORF">BQ5605_C008G04922</name>
</gene>
<reference evidence="1 2" key="1">
    <citation type="submission" date="2016-11" db="EMBL/GenBank/DDBJ databases">
        <authorList>
            <person name="Jaros S."/>
            <person name="Januszkiewicz K."/>
            <person name="Wedrychowicz H."/>
        </authorList>
    </citation>
    <scope>NUCLEOTIDE SEQUENCE [LARGE SCALE GENOMIC DNA]</scope>
</reference>